<evidence type="ECO:0000256" key="6">
    <source>
        <dbReference type="ARBA" id="ARBA00022777"/>
    </source>
</evidence>
<evidence type="ECO:0000256" key="1">
    <source>
        <dbReference type="ARBA" id="ARBA00000085"/>
    </source>
</evidence>
<keyword evidence="4" id="KW-0808">Transferase</keyword>
<keyword evidence="3 9" id="KW-0597">Phosphoprotein</keyword>
<evidence type="ECO:0000313" key="14">
    <source>
        <dbReference type="EMBL" id="MDU0204035.1"/>
    </source>
</evidence>
<evidence type="ECO:0000313" key="15">
    <source>
        <dbReference type="Proteomes" id="UP001260980"/>
    </source>
</evidence>
<keyword evidence="7" id="KW-0067">ATP-binding</keyword>
<dbReference type="NCBIfam" id="TIGR00229">
    <property type="entry name" value="sensory_box"/>
    <property type="match status" value="2"/>
</dbReference>
<feature type="domain" description="Histidine kinase" evidence="10">
    <location>
        <begin position="279"/>
        <end position="501"/>
    </location>
</feature>
<dbReference type="Gene3D" id="3.30.450.20">
    <property type="entry name" value="PAS domain"/>
    <property type="match status" value="2"/>
</dbReference>
<keyword evidence="15" id="KW-1185">Reference proteome</keyword>
<evidence type="ECO:0000256" key="7">
    <source>
        <dbReference type="ARBA" id="ARBA00022840"/>
    </source>
</evidence>
<keyword evidence="5" id="KW-0547">Nucleotide-binding</keyword>
<dbReference type="Gene3D" id="1.10.287.130">
    <property type="match status" value="1"/>
</dbReference>
<organism evidence="14 15">
    <name type="scientific">Paenibacillus violae</name>
    <dbReference type="NCBI Taxonomy" id="3077234"/>
    <lineage>
        <taxon>Bacteria</taxon>
        <taxon>Bacillati</taxon>
        <taxon>Bacillota</taxon>
        <taxon>Bacilli</taxon>
        <taxon>Bacillales</taxon>
        <taxon>Paenibacillaceae</taxon>
        <taxon>Paenibacillus</taxon>
    </lineage>
</organism>
<feature type="domain" description="PAS" evidence="12">
    <location>
        <begin position="137"/>
        <end position="207"/>
    </location>
</feature>
<dbReference type="Gene3D" id="3.30.565.10">
    <property type="entry name" value="Histidine kinase-like ATPase, C-terminal domain"/>
    <property type="match status" value="1"/>
</dbReference>
<dbReference type="InterPro" id="IPR001610">
    <property type="entry name" value="PAC"/>
</dbReference>
<dbReference type="CDD" id="cd16922">
    <property type="entry name" value="HATPase_EvgS-ArcB-TorS-like"/>
    <property type="match status" value="1"/>
</dbReference>
<dbReference type="Pfam" id="PF00512">
    <property type="entry name" value="HisKA"/>
    <property type="match status" value="1"/>
</dbReference>
<feature type="domain" description="PAS" evidence="12">
    <location>
        <begin position="9"/>
        <end position="79"/>
    </location>
</feature>
<protein>
    <recommendedName>
        <fullName evidence="2">histidine kinase</fullName>
        <ecNumber evidence="2">2.7.13.3</ecNumber>
    </recommendedName>
</protein>
<evidence type="ECO:0000256" key="8">
    <source>
        <dbReference type="ARBA" id="ARBA00023012"/>
    </source>
</evidence>
<evidence type="ECO:0000256" key="5">
    <source>
        <dbReference type="ARBA" id="ARBA00022741"/>
    </source>
</evidence>
<dbReference type="PROSITE" id="PS50110">
    <property type="entry name" value="RESPONSE_REGULATORY"/>
    <property type="match status" value="1"/>
</dbReference>
<dbReference type="SMART" id="SM00388">
    <property type="entry name" value="HisKA"/>
    <property type="match status" value="1"/>
</dbReference>
<proteinExistence type="predicted"/>
<dbReference type="PROSITE" id="PS50112">
    <property type="entry name" value="PAS"/>
    <property type="match status" value="2"/>
</dbReference>
<reference evidence="14 15" key="1">
    <citation type="submission" date="2023-10" db="EMBL/GenBank/DDBJ databases">
        <title>Paenibacillus strain PFR10 Genome sequencing and assembly.</title>
        <authorList>
            <person name="Kim I."/>
        </authorList>
    </citation>
    <scope>NUCLEOTIDE SEQUENCE [LARGE SCALE GENOMIC DNA]</scope>
    <source>
        <strain evidence="14 15">PFR10</strain>
    </source>
</reference>
<keyword evidence="6" id="KW-0418">Kinase</keyword>
<dbReference type="RefSeq" id="WP_315954092.1">
    <property type="nucleotide sequence ID" value="NZ_JAWCUD010000009.1"/>
</dbReference>
<dbReference type="InterPro" id="IPR003594">
    <property type="entry name" value="HATPase_dom"/>
</dbReference>
<dbReference type="InterPro" id="IPR011006">
    <property type="entry name" value="CheY-like_superfamily"/>
</dbReference>
<dbReference type="SUPFAM" id="SSF55785">
    <property type="entry name" value="PYP-like sensor domain (PAS domain)"/>
    <property type="match status" value="2"/>
</dbReference>
<dbReference type="SUPFAM" id="SSF47384">
    <property type="entry name" value="Homodimeric domain of signal transducing histidine kinase"/>
    <property type="match status" value="1"/>
</dbReference>
<dbReference type="Pfam" id="PF13426">
    <property type="entry name" value="PAS_9"/>
    <property type="match status" value="1"/>
</dbReference>
<dbReference type="Pfam" id="PF08447">
    <property type="entry name" value="PAS_3"/>
    <property type="match status" value="1"/>
</dbReference>
<comment type="catalytic activity">
    <reaction evidence="1">
        <text>ATP + protein L-histidine = ADP + protein N-phospho-L-histidine.</text>
        <dbReference type="EC" id="2.7.13.3"/>
    </reaction>
</comment>
<dbReference type="Proteomes" id="UP001260980">
    <property type="component" value="Unassembled WGS sequence"/>
</dbReference>
<evidence type="ECO:0000259" key="12">
    <source>
        <dbReference type="PROSITE" id="PS50112"/>
    </source>
</evidence>
<dbReference type="InterPro" id="IPR005467">
    <property type="entry name" value="His_kinase_dom"/>
</dbReference>
<gene>
    <name evidence="14" type="ORF">RQP52_23405</name>
</gene>
<dbReference type="SMART" id="SM00091">
    <property type="entry name" value="PAS"/>
    <property type="match status" value="2"/>
</dbReference>
<dbReference type="CDD" id="cd17546">
    <property type="entry name" value="REC_hyHK_CKI1_RcsC-like"/>
    <property type="match status" value="1"/>
</dbReference>
<dbReference type="Pfam" id="PF00072">
    <property type="entry name" value="Response_reg"/>
    <property type="match status" value="1"/>
</dbReference>
<dbReference type="PROSITE" id="PS50113">
    <property type="entry name" value="PAC"/>
    <property type="match status" value="1"/>
</dbReference>
<evidence type="ECO:0000256" key="4">
    <source>
        <dbReference type="ARBA" id="ARBA00022679"/>
    </source>
</evidence>
<dbReference type="SMART" id="SM00448">
    <property type="entry name" value="REC"/>
    <property type="match status" value="1"/>
</dbReference>
<dbReference type="CDD" id="cd00130">
    <property type="entry name" value="PAS"/>
    <property type="match status" value="2"/>
</dbReference>
<dbReference type="EC" id="2.7.13.3" evidence="2"/>
<keyword evidence="8" id="KW-0902">Two-component regulatory system</keyword>
<dbReference type="PROSITE" id="PS50109">
    <property type="entry name" value="HIS_KIN"/>
    <property type="match status" value="1"/>
</dbReference>
<feature type="domain" description="Response regulatory" evidence="11">
    <location>
        <begin position="530"/>
        <end position="647"/>
    </location>
</feature>
<evidence type="ECO:0000259" key="11">
    <source>
        <dbReference type="PROSITE" id="PS50110"/>
    </source>
</evidence>
<comment type="caution">
    <text evidence="14">The sequence shown here is derived from an EMBL/GenBank/DDBJ whole genome shotgun (WGS) entry which is preliminary data.</text>
</comment>
<dbReference type="SUPFAM" id="SSF55874">
    <property type="entry name" value="ATPase domain of HSP90 chaperone/DNA topoisomerase II/histidine kinase"/>
    <property type="match status" value="1"/>
</dbReference>
<dbReference type="InterPro" id="IPR000014">
    <property type="entry name" value="PAS"/>
</dbReference>
<dbReference type="PANTHER" id="PTHR45339:SF1">
    <property type="entry name" value="HYBRID SIGNAL TRANSDUCTION HISTIDINE KINASE J"/>
    <property type="match status" value="1"/>
</dbReference>
<sequence>MQDLKFFDSEAIFGHIYTNAPIGIAVISLERKWLNVNKAVCRIFGYSEDEFRNFTLDDIRHPDDRNNSRGMLTELLDGDIPSFELENRYFNKNGHVVWASVHVSLVRDDQGGKPLYFIAQFIDVTKNKLAELKLQESIERYTSLKKYNHDAIISFGLDGIIMNGNNMVQQMTGYLIEELIGSGMSKLIGEKNSTELLLALKNHINNHHAIENVEKDIAFFQHKNGHSVEVLVTLVPIIIQTQIMGFYIIAKDMTEQKKLIIEKEAAEKTNKAKSEFLAMMSHEIRTPMNGVIGMTEVLLETDLDEEQIEYVEIIKKSGATLLAIINDILDFSKIESGRTELVEEPLSVRTVLSETLYMVMSRALEKNLEITTSVCPKVPNLVYGDTTKLRQVLLNLLSNAIKFTPKGAISISVETVSQELDHVRLQFAVKDTGIGVPKDQVGHLFEPFYQVDHFMTRKTEGTGLGLAICKKLVGLMDGEIWYEASKDQIGSTFLFTANFRVQLIHSDASPSDDWREGEDIAENSKDWSLKILIAEDNEVNQLVLKKMIEKLGHKTTVVQNGKEAVEAVKRYSYDIIFMDIQMPGMDGLAATKFINEQLNGKKRPCIVAVTAHAIKGDSEKYLSEGMDAYISKPISMDAISEIIERVEKMNS</sequence>
<evidence type="ECO:0000256" key="3">
    <source>
        <dbReference type="ARBA" id="ARBA00022553"/>
    </source>
</evidence>
<accession>A0ABU3RIE9</accession>
<evidence type="ECO:0000259" key="10">
    <source>
        <dbReference type="PROSITE" id="PS50109"/>
    </source>
</evidence>
<name>A0ABU3RIE9_9BACL</name>
<feature type="domain" description="PAC" evidence="13">
    <location>
        <begin position="83"/>
        <end position="136"/>
    </location>
</feature>
<dbReference type="EMBL" id="JAWCUD010000009">
    <property type="protein sequence ID" value="MDU0204035.1"/>
    <property type="molecule type" value="Genomic_DNA"/>
</dbReference>
<dbReference type="InterPro" id="IPR036097">
    <property type="entry name" value="HisK_dim/P_sf"/>
</dbReference>
<evidence type="ECO:0000259" key="13">
    <source>
        <dbReference type="PROSITE" id="PS50113"/>
    </source>
</evidence>
<dbReference type="InterPro" id="IPR013655">
    <property type="entry name" value="PAS_fold_3"/>
</dbReference>
<dbReference type="InterPro" id="IPR001789">
    <property type="entry name" value="Sig_transdc_resp-reg_receiver"/>
</dbReference>
<dbReference type="Pfam" id="PF02518">
    <property type="entry name" value="HATPase_c"/>
    <property type="match status" value="1"/>
</dbReference>
<dbReference type="Gene3D" id="3.40.50.2300">
    <property type="match status" value="1"/>
</dbReference>
<dbReference type="InterPro" id="IPR000700">
    <property type="entry name" value="PAS-assoc_C"/>
</dbReference>
<dbReference type="PRINTS" id="PR00344">
    <property type="entry name" value="BCTRLSENSOR"/>
</dbReference>
<dbReference type="PANTHER" id="PTHR45339">
    <property type="entry name" value="HYBRID SIGNAL TRANSDUCTION HISTIDINE KINASE J"/>
    <property type="match status" value="1"/>
</dbReference>
<evidence type="ECO:0000256" key="2">
    <source>
        <dbReference type="ARBA" id="ARBA00012438"/>
    </source>
</evidence>
<dbReference type="InterPro" id="IPR036890">
    <property type="entry name" value="HATPase_C_sf"/>
</dbReference>
<dbReference type="InterPro" id="IPR003661">
    <property type="entry name" value="HisK_dim/P_dom"/>
</dbReference>
<evidence type="ECO:0000256" key="9">
    <source>
        <dbReference type="PROSITE-ProRule" id="PRU00169"/>
    </source>
</evidence>
<dbReference type="SMART" id="SM00387">
    <property type="entry name" value="HATPase_c"/>
    <property type="match status" value="1"/>
</dbReference>
<dbReference type="SUPFAM" id="SSF52172">
    <property type="entry name" value="CheY-like"/>
    <property type="match status" value="1"/>
</dbReference>
<dbReference type="InterPro" id="IPR035965">
    <property type="entry name" value="PAS-like_dom_sf"/>
</dbReference>
<feature type="modified residue" description="4-aspartylphosphate" evidence="9">
    <location>
        <position position="579"/>
    </location>
</feature>
<dbReference type="InterPro" id="IPR004358">
    <property type="entry name" value="Sig_transdc_His_kin-like_C"/>
</dbReference>
<dbReference type="CDD" id="cd00082">
    <property type="entry name" value="HisKA"/>
    <property type="match status" value="1"/>
</dbReference>
<dbReference type="SMART" id="SM00086">
    <property type="entry name" value="PAC"/>
    <property type="match status" value="2"/>
</dbReference>